<dbReference type="Pfam" id="PF13359">
    <property type="entry name" value="DDE_Tnp_4"/>
    <property type="match status" value="1"/>
</dbReference>
<gene>
    <name evidence="4" type="ORF">WKI299_LOCUS22063</name>
</gene>
<accession>A0A816UDU1</accession>
<dbReference type="EMBL" id="CAJNRF010009427">
    <property type="protein sequence ID" value="CAF2109854.1"/>
    <property type="molecule type" value="Genomic_DNA"/>
</dbReference>
<feature type="domain" description="DDE Tnp4" evidence="3">
    <location>
        <begin position="99"/>
        <end position="257"/>
    </location>
</feature>
<dbReference type="InterPro" id="IPR027806">
    <property type="entry name" value="HARBI1_dom"/>
</dbReference>
<comment type="cofactor">
    <cofactor evidence="1">
        <name>a divalent metal cation</name>
        <dbReference type="ChEBI" id="CHEBI:60240"/>
    </cofactor>
</comment>
<protein>
    <recommendedName>
        <fullName evidence="3">DDE Tnp4 domain-containing protein</fullName>
    </recommendedName>
</protein>
<evidence type="ECO:0000313" key="5">
    <source>
        <dbReference type="Proteomes" id="UP000663856"/>
    </source>
</evidence>
<dbReference type="AlphaFoldDB" id="A0A816UDU1"/>
<proteinExistence type="predicted"/>
<dbReference type="PANTHER" id="PTHR23080">
    <property type="entry name" value="THAP DOMAIN PROTEIN"/>
    <property type="match status" value="1"/>
</dbReference>
<evidence type="ECO:0000259" key="3">
    <source>
        <dbReference type="Pfam" id="PF13359"/>
    </source>
</evidence>
<sequence>MSSMRNSHVRSVRVTVAVFLAKLRLALINRVLAALFHLDNKRVVSHIVRQVRTALMKDFVPFHLGLQHINRQTAIEQYQTTIATILHTNKPKQLCVVADETYLFIQKSSNNQLQRKCYSMHKHRNLVKPMILTDTVSLLLERCYILCALGPFFSDYKNNDASILKHCLYKNEQDIVNWLHEDDILIVDRGFRDAISAIKHFGYEPVMPSFLKRREQLSTDEVNYTRLITKVRWVIERIWCRLSENYNSEKKRAKIKTAKILLVNGQIKQWKYFNQTIQISSLRFISNYLDITCALINAFRPRPVSDILAGSEIAYRMLEKFNQQNDIQIRLSQVAKE</sequence>
<dbReference type="Proteomes" id="UP000663856">
    <property type="component" value="Unassembled WGS sequence"/>
</dbReference>
<dbReference type="GO" id="GO:0046872">
    <property type="term" value="F:metal ion binding"/>
    <property type="evidence" value="ECO:0007669"/>
    <property type="project" value="UniProtKB-KW"/>
</dbReference>
<comment type="caution">
    <text evidence="4">The sequence shown here is derived from an EMBL/GenBank/DDBJ whole genome shotgun (WGS) entry which is preliminary data.</text>
</comment>
<evidence type="ECO:0000256" key="1">
    <source>
        <dbReference type="ARBA" id="ARBA00001968"/>
    </source>
</evidence>
<organism evidence="4 5">
    <name type="scientific">Rotaria magnacalcarata</name>
    <dbReference type="NCBI Taxonomy" id="392030"/>
    <lineage>
        <taxon>Eukaryota</taxon>
        <taxon>Metazoa</taxon>
        <taxon>Spiralia</taxon>
        <taxon>Gnathifera</taxon>
        <taxon>Rotifera</taxon>
        <taxon>Eurotatoria</taxon>
        <taxon>Bdelloidea</taxon>
        <taxon>Philodinida</taxon>
        <taxon>Philodinidae</taxon>
        <taxon>Rotaria</taxon>
    </lineage>
</organism>
<keyword evidence="2" id="KW-0479">Metal-binding</keyword>
<name>A0A816UDU1_9BILA</name>
<evidence type="ECO:0000256" key="2">
    <source>
        <dbReference type="ARBA" id="ARBA00022723"/>
    </source>
</evidence>
<reference evidence="4" key="1">
    <citation type="submission" date="2021-02" db="EMBL/GenBank/DDBJ databases">
        <authorList>
            <person name="Nowell W R."/>
        </authorList>
    </citation>
    <scope>NUCLEOTIDE SEQUENCE</scope>
</reference>
<evidence type="ECO:0000313" key="4">
    <source>
        <dbReference type="EMBL" id="CAF2109854.1"/>
    </source>
</evidence>